<dbReference type="SUPFAM" id="SSF53474">
    <property type="entry name" value="alpha/beta-Hydrolases"/>
    <property type="match status" value="1"/>
</dbReference>
<name>A0ABW3L4Y8_9BACI</name>
<evidence type="ECO:0000256" key="2">
    <source>
        <dbReference type="ARBA" id="ARBA00022801"/>
    </source>
</evidence>
<dbReference type="EMBL" id="JBHTKL010000006">
    <property type="protein sequence ID" value="MFD1020861.1"/>
    <property type="molecule type" value="Genomic_DNA"/>
</dbReference>
<sequence length="285" mass="32669">MEQVMDFTDFQLYVRTIGEGSPIVCLHGGPGGTHEFFLSFAQKIKDRHQVVLYDQMGCGRSSRSKEYTIEKEVEVLERLRKKLGLEQMTLMGESWGSMLALAYASAYPQYTKRIFLTAAIGVHHQSYHQFKKQLLHKLSNSQKFKLGLYSVLNGMGMDASHRIEKLLDPFYVYDKNVLERKTSIEYNPDVQRQLSKEIELKFDLIPALHSLSHTPILIAQGSHDVLSPDYIEDVFGEYLPHAEVVTVDKSGHWTILEQPDVMVDLLQDFIQSDKKKSDQQLFPGK</sequence>
<dbReference type="InterPro" id="IPR002410">
    <property type="entry name" value="Peptidase_S33"/>
</dbReference>
<dbReference type="Gene3D" id="3.40.50.1820">
    <property type="entry name" value="alpha/beta hydrolase"/>
    <property type="match status" value="1"/>
</dbReference>
<evidence type="ECO:0000259" key="3">
    <source>
        <dbReference type="Pfam" id="PF00561"/>
    </source>
</evidence>
<dbReference type="InterPro" id="IPR000073">
    <property type="entry name" value="AB_hydrolase_1"/>
</dbReference>
<evidence type="ECO:0000313" key="5">
    <source>
        <dbReference type="Proteomes" id="UP001596990"/>
    </source>
</evidence>
<comment type="similarity">
    <text evidence="1">Belongs to the peptidase S33 family.</text>
</comment>
<feature type="domain" description="AB hydrolase-1" evidence="3">
    <location>
        <begin position="22"/>
        <end position="258"/>
    </location>
</feature>
<dbReference type="GO" id="GO:0016787">
    <property type="term" value="F:hydrolase activity"/>
    <property type="evidence" value="ECO:0007669"/>
    <property type="project" value="UniProtKB-KW"/>
</dbReference>
<protein>
    <submittedName>
        <fullName evidence="4">Alpha/beta fold hydrolase</fullName>
    </submittedName>
</protein>
<proteinExistence type="inferred from homology"/>
<dbReference type="InterPro" id="IPR029058">
    <property type="entry name" value="AB_hydrolase_fold"/>
</dbReference>
<dbReference type="PRINTS" id="PR00111">
    <property type="entry name" value="ABHYDROLASE"/>
</dbReference>
<keyword evidence="5" id="KW-1185">Reference proteome</keyword>
<accession>A0ABW3L4Y8</accession>
<dbReference type="RefSeq" id="WP_386063279.1">
    <property type="nucleotide sequence ID" value="NZ_JBHTKL010000006.1"/>
</dbReference>
<gene>
    <name evidence="4" type="ORF">ACFQ2J_16860</name>
</gene>
<comment type="caution">
    <text evidence="4">The sequence shown here is derived from an EMBL/GenBank/DDBJ whole genome shotgun (WGS) entry which is preliminary data.</text>
</comment>
<evidence type="ECO:0000313" key="4">
    <source>
        <dbReference type="EMBL" id="MFD1020861.1"/>
    </source>
</evidence>
<dbReference type="PRINTS" id="PR00793">
    <property type="entry name" value="PROAMNOPTASE"/>
</dbReference>
<dbReference type="InterPro" id="IPR050266">
    <property type="entry name" value="AB_hydrolase_sf"/>
</dbReference>
<keyword evidence="2 4" id="KW-0378">Hydrolase</keyword>
<organism evidence="4 5">
    <name type="scientific">Thalassobacillus hwangdonensis</name>
    <dbReference type="NCBI Taxonomy" id="546108"/>
    <lineage>
        <taxon>Bacteria</taxon>
        <taxon>Bacillati</taxon>
        <taxon>Bacillota</taxon>
        <taxon>Bacilli</taxon>
        <taxon>Bacillales</taxon>
        <taxon>Bacillaceae</taxon>
        <taxon>Thalassobacillus</taxon>
    </lineage>
</organism>
<dbReference type="PANTHER" id="PTHR43798:SF33">
    <property type="entry name" value="HYDROLASE, PUTATIVE (AFU_ORTHOLOGUE AFUA_2G14860)-RELATED"/>
    <property type="match status" value="1"/>
</dbReference>
<evidence type="ECO:0000256" key="1">
    <source>
        <dbReference type="ARBA" id="ARBA00010088"/>
    </source>
</evidence>
<dbReference type="Pfam" id="PF00561">
    <property type="entry name" value="Abhydrolase_1"/>
    <property type="match status" value="1"/>
</dbReference>
<dbReference type="PANTHER" id="PTHR43798">
    <property type="entry name" value="MONOACYLGLYCEROL LIPASE"/>
    <property type="match status" value="1"/>
</dbReference>
<dbReference type="Proteomes" id="UP001596990">
    <property type="component" value="Unassembled WGS sequence"/>
</dbReference>
<reference evidence="5" key="1">
    <citation type="journal article" date="2019" name="Int. J. Syst. Evol. Microbiol.">
        <title>The Global Catalogue of Microorganisms (GCM) 10K type strain sequencing project: providing services to taxonomists for standard genome sequencing and annotation.</title>
        <authorList>
            <consortium name="The Broad Institute Genomics Platform"/>
            <consortium name="The Broad Institute Genome Sequencing Center for Infectious Disease"/>
            <person name="Wu L."/>
            <person name="Ma J."/>
        </authorList>
    </citation>
    <scope>NUCLEOTIDE SEQUENCE [LARGE SCALE GENOMIC DNA]</scope>
    <source>
        <strain evidence="5">CCUG 56607</strain>
    </source>
</reference>